<evidence type="ECO:0000313" key="1">
    <source>
        <dbReference type="EMBL" id="MEE1946737.1"/>
    </source>
</evidence>
<comment type="caution">
    <text evidence="1">The sequence shown here is derived from an EMBL/GenBank/DDBJ whole genome shotgun (WGS) entry which is preliminary data.</text>
</comment>
<dbReference type="Proteomes" id="UP001336835">
    <property type="component" value="Unassembled WGS sequence"/>
</dbReference>
<dbReference type="EMBL" id="JAZDQT010000003">
    <property type="protein sequence ID" value="MEE1946737.1"/>
    <property type="molecule type" value="Genomic_DNA"/>
</dbReference>
<dbReference type="RefSeq" id="WP_330109031.1">
    <property type="nucleotide sequence ID" value="NZ_JAZDQT010000003.1"/>
</dbReference>
<keyword evidence="2" id="KW-1185">Reference proteome</keyword>
<sequence length="143" mass="16379">MPSEKTYELNGFSLPVVFKDGVIQINGPEDLQRFLSADIDNRTLVLVALIKSDYLLRTNQALAIEDDSMIVEIWGHVYASHFAEALKNLVQMHLIEQMADFIIHRADTIDCGERDKDNNRVFWDLLSNFKGLILEFLPNELKA</sequence>
<name>A0ABU7IB84_9SPHI</name>
<protein>
    <submittedName>
        <fullName evidence="1">Uncharacterized protein</fullName>
    </submittedName>
</protein>
<proteinExistence type="predicted"/>
<gene>
    <name evidence="1" type="ORF">VRU48_16555</name>
</gene>
<organism evidence="1 2">
    <name type="scientific">Pedobacter albus</name>
    <dbReference type="NCBI Taxonomy" id="3113905"/>
    <lineage>
        <taxon>Bacteria</taxon>
        <taxon>Pseudomonadati</taxon>
        <taxon>Bacteroidota</taxon>
        <taxon>Sphingobacteriia</taxon>
        <taxon>Sphingobacteriales</taxon>
        <taxon>Sphingobacteriaceae</taxon>
        <taxon>Pedobacter</taxon>
    </lineage>
</organism>
<reference evidence="1 2" key="1">
    <citation type="submission" date="2024-01" db="EMBL/GenBank/DDBJ databases">
        <title>Pedobacter sp. nov., isolated from fresh soil.</title>
        <authorList>
            <person name="Le N.T.T."/>
        </authorList>
    </citation>
    <scope>NUCLEOTIDE SEQUENCE [LARGE SCALE GENOMIC DNA]</scope>
    <source>
        <strain evidence="1 2">KR3-3</strain>
    </source>
</reference>
<accession>A0ABU7IB84</accession>
<evidence type="ECO:0000313" key="2">
    <source>
        <dbReference type="Proteomes" id="UP001336835"/>
    </source>
</evidence>